<dbReference type="GO" id="GO:0015562">
    <property type="term" value="F:efflux transmembrane transporter activity"/>
    <property type="evidence" value="ECO:0007669"/>
    <property type="project" value="InterPro"/>
</dbReference>
<name>A0A1H1X484_9GAMM</name>
<dbReference type="Pfam" id="PF02321">
    <property type="entry name" value="OEP"/>
    <property type="match status" value="1"/>
</dbReference>
<organism evidence="8 9">
    <name type="scientific">Halopseudomonas litoralis</name>
    <dbReference type="NCBI Taxonomy" id="797277"/>
    <lineage>
        <taxon>Bacteria</taxon>
        <taxon>Pseudomonadati</taxon>
        <taxon>Pseudomonadota</taxon>
        <taxon>Gammaproteobacteria</taxon>
        <taxon>Pseudomonadales</taxon>
        <taxon>Pseudomonadaceae</taxon>
        <taxon>Halopseudomonas</taxon>
    </lineage>
</organism>
<gene>
    <name evidence="8" type="ORF">SAMN05216198_3490</name>
</gene>
<dbReference type="PANTHER" id="PTHR30203:SF24">
    <property type="entry name" value="BLR4935 PROTEIN"/>
    <property type="match status" value="1"/>
</dbReference>
<evidence type="ECO:0000256" key="7">
    <source>
        <dbReference type="ARBA" id="ARBA00023288"/>
    </source>
</evidence>
<evidence type="ECO:0000256" key="1">
    <source>
        <dbReference type="ARBA" id="ARBA00004442"/>
    </source>
</evidence>
<dbReference type="InterPro" id="IPR003423">
    <property type="entry name" value="OMP_efflux"/>
</dbReference>
<dbReference type="Gene3D" id="1.20.1600.10">
    <property type="entry name" value="Outer membrane efflux proteins (OEP)"/>
    <property type="match status" value="1"/>
</dbReference>
<dbReference type="PANTHER" id="PTHR30203">
    <property type="entry name" value="OUTER MEMBRANE CATION EFFLUX PROTEIN"/>
    <property type="match status" value="1"/>
</dbReference>
<dbReference type="InterPro" id="IPR010131">
    <property type="entry name" value="MdtP/NodT-like"/>
</dbReference>
<dbReference type="SUPFAM" id="SSF56954">
    <property type="entry name" value="Outer membrane efflux proteins (OEP)"/>
    <property type="match status" value="1"/>
</dbReference>
<keyword evidence="3" id="KW-0472">Membrane</keyword>
<dbReference type="STRING" id="797277.SAMN05216198_3490"/>
<keyword evidence="5" id="KW-0564">Palmitate</keyword>
<evidence type="ECO:0000256" key="5">
    <source>
        <dbReference type="ARBA" id="ARBA00023139"/>
    </source>
</evidence>
<dbReference type="RefSeq" id="WP_090275477.1">
    <property type="nucleotide sequence ID" value="NZ_LT629748.1"/>
</dbReference>
<evidence type="ECO:0000256" key="3">
    <source>
        <dbReference type="ARBA" id="ARBA00022452"/>
    </source>
</evidence>
<evidence type="ECO:0000256" key="2">
    <source>
        <dbReference type="ARBA" id="ARBA00007613"/>
    </source>
</evidence>
<evidence type="ECO:0000313" key="8">
    <source>
        <dbReference type="EMBL" id="SDT04153.1"/>
    </source>
</evidence>
<dbReference type="GO" id="GO:0016020">
    <property type="term" value="C:membrane"/>
    <property type="evidence" value="ECO:0007669"/>
    <property type="project" value="UniProtKB-SubCell"/>
</dbReference>
<dbReference type="Proteomes" id="UP000243426">
    <property type="component" value="Chromosome I"/>
</dbReference>
<keyword evidence="4" id="KW-0812">Transmembrane</keyword>
<evidence type="ECO:0000256" key="6">
    <source>
        <dbReference type="ARBA" id="ARBA00023237"/>
    </source>
</evidence>
<accession>A0A1H1X484</accession>
<keyword evidence="9" id="KW-1185">Reference proteome</keyword>
<comment type="subcellular location">
    <subcellularLocation>
        <location evidence="1">Cell outer membrane</location>
    </subcellularLocation>
</comment>
<proteinExistence type="inferred from homology"/>
<keyword evidence="7" id="KW-0449">Lipoprotein</keyword>
<evidence type="ECO:0000256" key="4">
    <source>
        <dbReference type="ARBA" id="ARBA00022692"/>
    </source>
</evidence>
<evidence type="ECO:0000313" key="9">
    <source>
        <dbReference type="Proteomes" id="UP000243426"/>
    </source>
</evidence>
<sequence>MRSNKPRAPLCAVTLIAGVLLYPTFAAALTLEQALQLAEQTAPSLEARAADVQAAQSSAVFAGELPDPKLTLGLQSVPIEGESRWRADRDAMTMQMIGVMQEVPNRAKRRARTEAAQAGIEARGVQQFAELLNVRQQTAEAWLAAFAIEQKLTLFKGFYHENQLFSQAIKARIAGGAGQTADSVLPQQEAALLAEKEDELLTMRTIARAELRRWIGDAASQTLAGDWPRWRADPTSHQQSLQRRPALLAYEPMTREAEAKVRQAIAEKTPDWSWGVDYLRRGNEFSDMVNLSVSFDLPIFTGSRQTPKIAAERAKLSQLEAEREVALRIHTQQLAADLAEYQRLDRALARLDQTLLPLAEEKVRLSLADYSAGTGELTSVIDARRQLVDTRLRRVDTARDRTLSNARLHFASGDTQP</sequence>
<keyword evidence="3" id="KW-1134">Transmembrane beta strand</keyword>
<dbReference type="AlphaFoldDB" id="A0A1H1X484"/>
<keyword evidence="6" id="KW-0998">Cell outer membrane</keyword>
<reference evidence="9" key="1">
    <citation type="submission" date="2016-10" db="EMBL/GenBank/DDBJ databases">
        <authorList>
            <person name="Varghese N."/>
            <person name="Submissions S."/>
        </authorList>
    </citation>
    <scope>NUCLEOTIDE SEQUENCE [LARGE SCALE GENOMIC DNA]</scope>
    <source>
        <strain evidence="9">2SM5</strain>
    </source>
</reference>
<dbReference type="OrthoDB" id="5607838at2"/>
<protein>
    <submittedName>
        <fullName evidence="8">Outer membrane protein TolC</fullName>
    </submittedName>
</protein>
<dbReference type="EMBL" id="LT629748">
    <property type="protein sequence ID" value="SDT04153.1"/>
    <property type="molecule type" value="Genomic_DNA"/>
</dbReference>
<comment type="similarity">
    <text evidence="2">Belongs to the outer membrane factor (OMF) (TC 1.B.17) family.</text>
</comment>